<keyword evidence="12" id="KW-0460">Magnesium</keyword>
<evidence type="ECO:0000313" key="19">
    <source>
        <dbReference type="EMBL" id="KND96192.1"/>
    </source>
</evidence>
<dbReference type="GO" id="GO:0004605">
    <property type="term" value="F:phosphatidate cytidylyltransferase activity"/>
    <property type="evidence" value="ECO:0007669"/>
    <property type="project" value="UniProtKB-EC"/>
</dbReference>
<evidence type="ECO:0000256" key="16">
    <source>
        <dbReference type="ARBA" id="ARBA00023209"/>
    </source>
</evidence>
<evidence type="ECO:0000256" key="9">
    <source>
        <dbReference type="ARBA" id="ARBA00022679"/>
    </source>
</evidence>
<gene>
    <name evidence="19" type="ORF">QG37_07315</name>
</gene>
<keyword evidence="13" id="KW-0443">Lipid metabolism</keyword>
<evidence type="ECO:0000256" key="12">
    <source>
        <dbReference type="ARBA" id="ARBA00022842"/>
    </source>
</evidence>
<name>A0A0L0NPV1_CANAR</name>
<dbReference type="Proteomes" id="UP000037122">
    <property type="component" value="Unassembled WGS sequence"/>
</dbReference>
<evidence type="ECO:0000256" key="3">
    <source>
        <dbReference type="ARBA" id="ARBA00005119"/>
    </source>
</evidence>
<evidence type="ECO:0000256" key="17">
    <source>
        <dbReference type="ARBA" id="ARBA00023264"/>
    </source>
</evidence>
<comment type="pathway">
    <text evidence="3">Phospholipid metabolism; CDP-diacylglycerol biosynthesis; CDP-diacylglycerol from sn-glycerol 3-phosphate: step 3/3.</text>
</comment>
<proteinExistence type="inferred from homology"/>
<keyword evidence="14" id="KW-0496">Mitochondrion</keyword>
<dbReference type="PANTHER" id="PTHR13619">
    <property type="entry name" value="PHOSPHATIDATE CYTIDYLYLTRANSFERASE, MITOCHONDRIAL"/>
    <property type="match status" value="1"/>
</dbReference>
<dbReference type="GO" id="GO:0016024">
    <property type="term" value="P:CDP-diacylglycerol biosynthetic process"/>
    <property type="evidence" value="ECO:0007669"/>
    <property type="project" value="UniProtKB-UniPathway"/>
</dbReference>
<evidence type="ECO:0000256" key="15">
    <source>
        <dbReference type="ARBA" id="ARBA00023136"/>
    </source>
</evidence>
<evidence type="ECO:0000256" key="2">
    <source>
        <dbReference type="ARBA" id="ARBA00004443"/>
    </source>
</evidence>
<keyword evidence="9" id="KW-0808">Transferase</keyword>
<evidence type="ECO:0000256" key="10">
    <source>
        <dbReference type="ARBA" id="ARBA00022695"/>
    </source>
</evidence>
<keyword evidence="8" id="KW-0444">Lipid biosynthesis</keyword>
<accession>A0A0L0NPV1</accession>
<dbReference type="EMBL" id="LGST01000057">
    <property type="protein sequence ID" value="KND96192.1"/>
    <property type="molecule type" value="Genomic_DNA"/>
</dbReference>
<dbReference type="UniPathway" id="UPA00557">
    <property type="reaction ID" value="UER00614"/>
</dbReference>
<keyword evidence="16" id="KW-0594">Phospholipid biosynthesis</keyword>
<evidence type="ECO:0000256" key="6">
    <source>
        <dbReference type="ARBA" id="ARBA00012487"/>
    </source>
</evidence>
<dbReference type="VEuPathDB" id="FungiDB:CJJ07_005210"/>
<dbReference type="Pfam" id="PF09139">
    <property type="entry name" value="Tam41_Mmp37"/>
    <property type="match status" value="1"/>
</dbReference>
<protein>
    <recommendedName>
        <fullName evidence="7">Phosphatidate cytidylyltransferase, mitochondrial</fullName>
        <ecNumber evidence="6">2.7.7.41</ecNumber>
    </recommendedName>
    <alternativeName>
        <fullName evidence="18">CDP-diacylglycerol synthase</fullName>
    </alternativeName>
</protein>
<evidence type="ECO:0000256" key="1">
    <source>
        <dbReference type="ARBA" id="ARBA00001946"/>
    </source>
</evidence>
<comment type="pathway">
    <text evidence="4">Lipid metabolism.</text>
</comment>
<dbReference type="PANTHER" id="PTHR13619:SF0">
    <property type="entry name" value="PHOSPHATIDATE CYTIDYLYLTRANSFERASE, MITOCHONDRIAL"/>
    <property type="match status" value="1"/>
</dbReference>
<evidence type="ECO:0000256" key="14">
    <source>
        <dbReference type="ARBA" id="ARBA00023128"/>
    </source>
</evidence>
<dbReference type="AlphaFoldDB" id="A0A0L0NPV1"/>
<keyword evidence="11" id="KW-0999">Mitochondrion inner membrane</keyword>
<reference evidence="20" key="1">
    <citation type="journal article" date="2015" name="BMC Genomics">
        <title>Draft genome of a commonly misdiagnosed multidrug resistant pathogen Candida auris.</title>
        <authorList>
            <person name="Chatterjee S."/>
            <person name="Alampalli S.V."/>
            <person name="Nageshan R.K."/>
            <person name="Chettiar S.T."/>
            <person name="Joshi S."/>
            <person name="Tatu U.S."/>
        </authorList>
    </citation>
    <scope>NUCLEOTIDE SEQUENCE [LARGE SCALE GENOMIC DNA]</scope>
    <source>
        <strain evidence="20">6684</strain>
    </source>
</reference>
<evidence type="ECO:0000256" key="4">
    <source>
        <dbReference type="ARBA" id="ARBA00005189"/>
    </source>
</evidence>
<organism evidence="19 20">
    <name type="scientific">Candidozyma auris</name>
    <name type="common">Yeast</name>
    <name type="synonym">Candida auris</name>
    <dbReference type="NCBI Taxonomy" id="498019"/>
    <lineage>
        <taxon>Eukaryota</taxon>
        <taxon>Fungi</taxon>
        <taxon>Dikarya</taxon>
        <taxon>Ascomycota</taxon>
        <taxon>Saccharomycotina</taxon>
        <taxon>Pichiomycetes</taxon>
        <taxon>Metschnikowiaceae</taxon>
        <taxon>Candidozyma</taxon>
    </lineage>
</organism>
<keyword evidence="15" id="KW-0472">Membrane</keyword>
<evidence type="ECO:0000313" key="20">
    <source>
        <dbReference type="Proteomes" id="UP000037122"/>
    </source>
</evidence>
<comment type="cofactor">
    <cofactor evidence="1">
        <name>Mg(2+)</name>
        <dbReference type="ChEBI" id="CHEBI:18420"/>
    </cofactor>
</comment>
<dbReference type="VEuPathDB" id="FungiDB:QG37_07315"/>
<evidence type="ECO:0000256" key="11">
    <source>
        <dbReference type="ARBA" id="ARBA00022792"/>
    </source>
</evidence>
<comment type="similarity">
    <text evidence="5">Belongs to the TAM41 family.</text>
</comment>
<dbReference type="VEuPathDB" id="FungiDB:B9J08_004695"/>
<keyword evidence="17" id="KW-1208">Phospholipid metabolism</keyword>
<dbReference type="GO" id="GO:0032049">
    <property type="term" value="P:cardiolipin biosynthetic process"/>
    <property type="evidence" value="ECO:0007669"/>
    <property type="project" value="InterPro"/>
</dbReference>
<dbReference type="PIRSF" id="PIRSF028840">
    <property type="entry name" value="Mmp37"/>
    <property type="match status" value="1"/>
</dbReference>
<dbReference type="InterPro" id="IPR015222">
    <property type="entry name" value="Tam41"/>
</dbReference>
<dbReference type="GO" id="GO:0005743">
    <property type="term" value="C:mitochondrial inner membrane"/>
    <property type="evidence" value="ECO:0007669"/>
    <property type="project" value="UniProtKB-SubCell"/>
</dbReference>
<dbReference type="EC" id="2.7.7.41" evidence="6"/>
<evidence type="ECO:0000256" key="8">
    <source>
        <dbReference type="ARBA" id="ARBA00022516"/>
    </source>
</evidence>
<sequence>MVTSSIICLNTTKFAAKHSVLQQVYQDVLSPGIESVLRARSFENLSNQDSRLANSQVKLLIQNFDHEEIRHLFGYGSGVVAQEGYSSQTAQIDLMIITDDTRKFQKLNFERHPSHYSSLKYFGSDILQAIQNFGAGIYFNPFITMSSSDGSKQNVKYGIVSTKRALEDLCEWSTMYVAGRLQKPVQHLKIDELLLKANQFNLSSAFNVGLLLMSSQKKTEKVALSDLYRSIASISYMGDPRMIIGGENPNKVQNIVTRQQSKFRKLYNPFFQNNIKRGIIDECNDQEVRIRLDEAARSEMIYYLPKQFRQRLLNQYIDKRFDSSSNHSLETDSIEFQQSLETISRDENLEEALKMAIQATVAIPAFKQTMKGLLTAGLFKSARYAWEKKLKSWKRR</sequence>
<evidence type="ECO:0000256" key="7">
    <source>
        <dbReference type="ARBA" id="ARBA00018337"/>
    </source>
</evidence>
<dbReference type="VEuPathDB" id="FungiDB:CJJ09_004708"/>
<dbReference type="VEuPathDB" id="FungiDB:CJI97_004756"/>
<evidence type="ECO:0000256" key="5">
    <source>
        <dbReference type="ARBA" id="ARBA00005458"/>
    </source>
</evidence>
<keyword evidence="10" id="KW-0548">Nucleotidyltransferase</keyword>
<evidence type="ECO:0000256" key="13">
    <source>
        <dbReference type="ARBA" id="ARBA00023098"/>
    </source>
</evidence>
<dbReference type="VEuPathDB" id="FungiDB:CJI96_0004456"/>
<comment type="caution">
    <text evidence="19">The sequence shown here is derived from an EMBL/GenBank/DDBJ whole genome shotgun (WGS) entry which is preliminary data.</text>
</comment>
<comment type="subcellular location">
    <subcellularLocation>
        <location evidence="2">Mitochondrion inner membrane</location>
        <topology evidence="2">Peripheral membrane protein</topology>
        <orientation evidence="2">Matrix side</orientation>
    </subcellularLocation>
</comment>
<evidence type="ECO:0000256" key="18">
    <source>
        <dbReference type="ARBA" id="ARBA00029893"/>
    </source>
</evidence>